<accession>A0AAW2XA12</accession>
<comment type="caution">
    <text evidence="1">The sequence shown here is derived from an EMBL/GenBank/DDBJ whole genome shotgun (WGS) entry which is preliminary data.</text>
</comment>
<organism evidence="1">
    <name type="scientific">Sesamum latifolium</name>
    <dbReference type="NCBI Taxonomy" id="2727402"/>
    <lineage>
        <taxon>Eukaryota</taxon>
        <taxon>Viridiplantae</taxon>
        <taxon>Streptophyta</taxon>
        <taxon>Embryophyta</taxon>
        <taxon>Tracheophyta</taxon>
        <taxon>Spermatophyta</taxon>
        <taxon>Magnoliopsida</taxon>
        <taxon>eudicotyledons</taxon>
        <taxon>Gunneridae</taxon>
        <taxon>Pentapetalae</taxon>
        <taxon>asterids</taxon>
        <taxon>lamiids</taxon>
        <taxon>Lamiales</taxon>
        <taxon>Pedaliaceae</taxon>
        <taxon>Sesamum</taxon>
    </lineage>
</organism>
<name>A0AAW2XA12_9LAMI</name>
<protein>
    <submittedName>
        <fullName evidence="1">Uncharacterized protein</fullName>
    </submittedName>
</protein>
<sequence length="87" mass="10376">MGWNLETREADFWHYWWLHEGSLQSLCNHENAAHIPFNWFWTNGVWNLENYKGLSSAYSGRYPIPFSFHEIPKIFCLTSSHDPEDSK</sequence>
<dbReference type="AlphaFoldDB" id="A0AAW2XA12"/>
<reference evidence="1" key="1">
    <citation type="submission" date="2020-06" db="EMBL/GenBank/DDBJ databases">
        <authorList>
            <person name="Li T."/>
            <person name="Hu X."/>
            <person name="Zhang T."/>
            <person name="Song X."/>
            <person name="Zhang H."/>
            <person name="Dai N."/>
            <person name="Sheng W."/>
            <person name="Hou X."/>
            <person name="Wei L."/>
        </authorList>
    </citation>
    <scope>NUCLEOTIDE SEQUENCE</scope>
    <source>
        <strain evidence="1">KEN1</strain>
        <tissue evidence="1">Leaf</tissue>
    </source>
</reference>
<reference evidence="1" key="2">
    <citation type="journal article" date="2024" name="Plant">
        <title>Genomic evolution and insights into agronomic trait innovations of Sesamum species.</title>
        <authorList>
            <person name="Miao H."/>
            <person name="Wang L."/>
            <person name="Qu L."/>
            <person name="Liu H."/>
            <person name="Sun Y."/>
            <person name="Le M."/>
            <person name="Wang Q."/>
            <person name="Wei S."/>
            <person name="Zheng Y."/>
            <person name="Lin W."/>
            <person name="Duan Y."/>
            <person name="Cao H."/>
            <person name="Xiong S."/>
            <person name="Wang X."/>
            <person name="Wei L."/>
            <person name="Li C."/>
            <person name="Ma Q."/>
            <person name="Ju M."/>
            <person name="Zhao R."/>
            <person name="Li G."/>
            <person name="Mu C."/>
            <person name="Tian Q."/>
            <person name="Mei H."/>
            <person name="Zhang T."/>
            <person name="Gao T."/>
            <person name="Zhang H."/>
        </authorList>
    </citation>
    <scope>NUCLEOTIDE SEQUENCE</scope>
    <source>
        <strain evidence="1">KEN1</strain>
    </source>
</reference>
<gene>
    <name evidence="1" type="ORF">Slati_1455900</name>
</gene>
<dbReference type="EMBL" id="JACGWN010000005">
    <property type="protein sequence ID" value="KAL0448995.1"/>
    <property type="molecule type" value="Genomic_DNA"/>
</dbReference>
<proteinExistence type="predicted"/>
<evidence type="ECO:0000313" key="1">
    <source>
        <dbReference type="EMBL" id="KAL0448995.1"/>
    </source>
</evidence>